<organism evidence="2 3">
    <name type="scientific">Spinacia oleracea</name>
    <name type="common">Spinach</name>
    <dbReference type="NCBI Taxonomy" id="3562"/>
    <lineage>
        <taxon>Eukaryota</taxon>
        <taxon>Viridiplantae</taxon>
        <taxon>Streptophyta</taxon>
        <taxon>Embryophyta</taxon>
        <taxon>Tracheophyta</taxon>
        <taxon>Spermatophyta</taxon>
        <taxon>Magnoliopsida</taxon>
        <taxon>eudicotyledons</taxon>
        <taxon>Gunneridae</taxon>
        <taxon>Pentapetalae</taxon>
        <taxon>Caryophyllales</taxon>
        <taxon>Chenopodiaceae</taxon>
        <taxon>Chenopodioideae</taxon>
        <taxon>Anserineae</taxon>
        <taxon>Spinacia</taxon>
    </lineage>
</organism>
<dbReference type="InterPro" id="IPR025452">
    <property type="entry name" value="DUF4218"/>
</dbReference>
<reference evidence="2" key="1">
    <citation type="journal article" date="2021" name="Nat. Commun.">
        <title>Genomic analyses provide insights into spinach domestication and the genetic basis of agronomic traits.</title>
        <authorList>
            <person name="Cai X."/>
            <person name="Sun X."/>
            <person name="Xu C."/>
            <person name="Sun H."/>
            <person name="Wang X."/>
            <person name="Ge C."/>
            <person name="Zhang Z."/>
            <person name="Wang Q."/>
            <person name="Fei Z."/>
            <person name="Jiao C."/>
            <person name="Wang Q."/>
        </authorList>
    </citation>
    <scope>NUCLEOTIDE SEQUENCE [LARGE SCALE GENOMIC DNA]</scope>
    <source>
        <strain evidence="2">cv. Varoflay</strain>
    </source>
</reference>
<dbReference type="InterPro" id="IPR004242">
    <property type="entry name" value="Transposase_21"/>
</dbReference>
<proteinExistence type="predicted"/>
<dbReference type="Pfam" id="PF13960">
    <property type="entry name" value="DUF4218"/>
    <property type="match status" value="1"/>
</dbReference>
<evidence type="ECO:0000313" key="3">
    <source>
        <dbReference type="RefSeq" id="XP_021863567.1"/>
    </source>
</evidence>
<dbReference type="RefSeq" id="XP_021863567.1">
    <property type="nucleotide sequence ID" value="XM_022007875.1"/>
</dbReference>
<gene>
    <name evidence="3" type="primary">LOC110802435</name>
</gene>
<evidence type="ECO:0000259" key="1">
    <source>
        <dbReference type="Pfam" id="PF13960"/>
    </source>
</evidence>
<keyword evidence="2" id="KW-1185">Reference proteome</keyword>
<dbReference type="AlphaFoldDB" id="A0A9R0JAE9"/>
<feature type="domain" description="DUF4218" evidence="1">
    <location>
        <begin position="401"/>
        <end position="445"/>
    </location>
</feature>
<dbReference type="KEGG" id="soe:110802435"/>
<dbReference type="OrthoDB" id="1878503at2759"/>
<dbReference type="PANTHER" id="PTHR10775:SF158">
    <property type="entry name" value="TNP2-LIKE TRANSPOSON PROTEIN"/>
    <property type="match status" value="1"/>
</dbReference>
<dbReference type="Pfam" id="PF02992">
    <property type="entry name" value="Transposase_21"/>
    <property type="match status" value="1"/>
</dbReference>
<dbReference type="PANTHER" id="PTHR10775">
    <property type="entry name" value="OS08G0208400 PROTEIN"/>
    <property type="match status" value="1"/>
</dbReference>
<reference evidence="3" key="2">
    <citation type="submission" date="2025-08" db="UniProtKB">
        <authorList>
            <consortium name="RefSeq"/>
        </authorList>
    </citation>
    <scope>IDENTIFICATION</scope>
    <source>
        <tissue evidence="3">Leaf</tissue>
    </source>
</reference>
<accession>A0A9R0JAE9</accession>
<dbReference type="GeneID" id="110802435"/>
<evidence type="ECO:0000313" key="2">
    <source>
        <dbReference type="Proteomes" id="UP000813463"/>
    </source>
</evidence>
<name>A0A9R0JAE9_SPIOL</name>
<sequence length="445" mass="51197">MCDRKRDRKSPKVLRYFPLKPRLQRLFMSSKTASDMRWHAESREEEPGVLTHPADGKAWKHFDEKHPSFALETRNIRLGLASDGFNPFGGLSNDYSIWPVVLVVYNLPPWMCMKQPYTILSLLILGKSGPGNNIDVYLQPLVEELKELWESGAKTYDVSKHEYFHMRAALLWTINDFPAYANLSGWSTKGYKACPRCMSETPSTWLPNNGKCCYMDYRLFLPTDHKWRDSKSFNGKVERRGPPNELTGEEILAQVSDLENMKFGKKSPSLPKRDDNWKKKNIEGKSKDNLKARHDLNCLKIMKHLAPKLIGGKWHIPPAPYTLSKAEKEKFCKFLEDLKVPDGYSSNISKCINLYKRKISGLKSHDCHMILEQLLPLAIRRVSSPKVYGAVVQLSAFFKDLCSKSLKVEDLDNMEREIVVILCEMEKIFLPSIFDVMVHLCIHLA</sequence>
<protein>
    <recommendedName>
        <fullName evidence="1">DUF4218 domain-containing protein</fullName>
    </recommendedName>
</protein>
<dbReference type="Proteomes" id="UP000813463">
    <property type="component" value="Chromosome 6"/>
</dbReference>